<feature type="chain" id="PRO_5034439991" description="Arylsulfotransferase" evidence="1">
    <location>
        <begin position="21"/>
        <end position="506"/>
    </location>
</feature>
<gene>
    <name evidence="2" type="ORF">MVEN_01309500</name>
</gene>
<keyword evidence="1" id="KW-0732">Signal</keyword>
<name>A0A8H6Y148_9AGAR</name>
<accession>A0A8H6Y148</accession>
<organism evidence="2 3">
    <name type="scientific">Mycena venus</name>
    <dbReference type="NCBI Taxonomy" id="2733690"/>
    <lineage>
        <taxon>Eukaryota</taxon>
        <taxon>Fungi</taxon>
        <taxon>Dikarya</taxon>
        <taxon>Basidiomycota</taxon>
        <taxon>Agaricomycotina</taxon>
        <taxon>Agaricomycetes</taxon>
        <taxon>Agaricomycetidae</taxon>
        <taxon>Agaricales</taxon>
        <taxon>Marasmiineae</taxon>
        <taxon>Mycenaceae</taxon>
        <taxon>Mycena</taxon>
    </lineage>
</organism>
<dbReference type="InterPro" id="IPR053143">
    <property type="entry name" value="Arylsulfate_ST"/>
</dbReference>
<protein>
    <recommendedName>
        <fullName evidence="4">Arylsulfotransferase</fullName>
    </recommendedName>
</protein>
<feature type="signal peptide" evidence="1">
    <location>
        <begin position="1"/>
        <end position="20"/>
    </location>
</feature>
<dbReference type="InterPro" id="IPR039535">
    <property type="entry name" value="ASST-like"/>
</dbReference>
<dbReference type="Pfam" id="PF14269">
    <property type="entry name" value="Arylsulfotran_2"/>
    <property type="match status" value="1"/>
</dbReference>
<dbReference type="EMBL" id="JACAZI010000010">
    <property type="protein sequence ID" value="KAF7350076.1"/>
    <property type="molecule type" value="Genomic_DNA"/>
</dbReference>
<evidence type="ECO:0008006" key="4">
    <source>
        <dbReference type="Google" id="ProtNLM"/>
    </source>
</evidence>
<sequence length="506" mass="54790">MLRFLQLVAILGGSTLGVEAVFETTYHSFPLAVQPFTVIERSPHYDPHDTNLFLVCPNGGAVAEPGAAIYKSSGELVWANSTFGNCYDLNLQTFNGRDYLTMWVGAGSAAVGGQMGFGTVLMMNSNYEVVMNVSAVNPEGTDLHEFKIVEPENKTALLTAFHTIPMNLSSIGGPVNGWYSNGVIQEINIATGAVLFNWTTFDHIDLAESYNNISLTGQGSSEENPFDAVHINSIDKDREGNYIISARHSQAIYKIAANGTILWRLGGKMSDFTAIGNGTEFHWQHHARWRMNESHISLFDDGAAVLVSTVNIIDEPVATGKYLKVDQEAMTVSLTKQFFPGPNRNYTLAEGSMEFYQDTVLVGYGLLPWTEAYSFDTEELLFSAVVGPNNAALWKISGISNYRAFQTSTLTFTGHPTRPPNVSVTNGDIYVSWNGATHVASYTLLTGSSVGNVSERLTSVPKTGFETKIPAKGTAEFIAVAALALNGSTLGRSAVYDMSDGTIASS</sequence>
<dbReference type="Proteomes" id="UP000620124">
    <property type="component" value="Unassembled WGS sequence"/>
</dbReference>
<evidence type="ECO:0000256" key="1">
    <source>
        <dbReference type="SAM" id="SignalP"/>
    </source>
</evidence>
<evidence type="ECO:0000313" key="3">
    <source>
        <dbReference type="Proteomes" id="UP000620124"/>
    </source>
</evidence>
<dbReference type="PANTHER" id="PTHR35340:SF5">
    <property type="entry name" value="ASST-DOMAIN-CONTAINING PROTEIN"/>
    <property type="match status" value="1"/>
</dbReference>
<dbReference type="OrthoDB" id="5427350at2759"/>
<dbReference type="AlphaFoldDB" id="A0A8H6Y148"/>
<proteinExistence type="predicted"/>
<dbReference type="PANTHER" id="PTHR35340">
    <property type="entry name" value="PQQ ENZYME REPEAT PROTEIN-RELATED"/>
    <property type="match status" value="1"/>
</dbReference>
<evidence type="ECO:0000313" key="2">
    <source>
        <dbReference type="EMBL" id="KAF7350076.1"/>
    </source>
</evidence>
<comment type="caution">
    <text evidence="2">The sequence shown here is derived from an EMBL/GenBank/DDBJ whole genome shotgun (WGS) entry which is preliminary data.</text>
</comment>
<keyword evidence="3" id="KW-1185">Reference proteome</keyword>
<reference evidence="2" key="1">
    <citation type="submission" date="2020-05" db="EMBL/GenBank/DDBJ databases">
        <title>Mycena genomes resolve the evolution of fungal bioluminescence.</title>
        <authorList>
            <person name="Tsai I.J."/>
        </authorList>
    </citation>
    <scope>NUCLEOTIDE SEQUENCE</scope>
    <source>
        <strain evidence="2">CCC161011</strain>
    </source>
</reference>